<protein>
    <recommendedName>
        <fullName evidence="3">WD40 repeat protein</fullName>
    </recommendedName>
</protein>
<proteinExistence type="predicted"/>
<gene>
    <name evidence="1" type="ORF">EDC39_102185</name>
</gene>
<dbReference type="PROSITE" id="PS51257">
    <property type="entry name" value="PROKAR_LIPOPROTEIN"/>
    <property type="match status" value="1"/>
</dbReference>
<evidence type="ECO:0008006" key="3">
    <source>
        <dbReference type="Google" id="ProtNLM"/>
    </source>
</evidence>
<dbReference type="SUPFAM" id="SSF82171">
    <property type="entry name" value="DPP6 N-terminal domain-like"/>
    <property type="match status" value="1"/>
</dbReference>
<comment type="caution">
    <text evidence="1">The sequence shown here is derived from an EMBL/GenBank/DDBJ whole genome shotgun (WGS) entry which is preliminary data.</text>
</comment>
<accession>A0A5D3WQA6</accession>
<sequence length="357" mass="39770">MMRRFIRTAVRFRFQSVVHLIVLGVLIAGSGCVRIRQTPAVGGSEKHDCLMRWDAAGNRLAATVPGGLVLLDVRSGERHRFVLPAVTAFDWLPGSDELLVSTATKDGCRLWRARMAGDPVLWRELAGACRSLVADETGVWVLTERLSQFTFGGNLRLALTRIDAAGISDSVLADLTLSPAMARRLAVLRQQARWSALSPQRDILLYAEPHDPPAMAPYLRFMARHLVSGASWPIVSLPWTVETVRFSPDGETVELRERSGPWRRFDLWTGEEQKAGTVFPAAATETGKSGICSSFSPDGKFLAARQQGKIMLAPKVPDAGRLPDLQDTRRLELRRWRSRGLIDGEDYRTFLERIDRL</sequence>
<dbReference type="Proteomes" id="UP000324159">
    <property type="component" value="Unassembled WGS sequence"/>
</dbReference>
<name>A0A5D3WQA6_9BACT</name>
<dbReference type="EMBL" id="VNIB01000002">
    <property type="protein sequence ID" value="TYO99660.1"/>
    <property type="molecule type" value="Genomic_DNA"/>
</dbReference>
<evidence type="ECO:0000313" key="1">
    <source>
        <dbReference type="EMBL" id="TYO99660.1"/>
    </source>
</evidence>
<reference evidence="1 2" key="1">
    <citation type="submission" date="2019-07" db="EMBL/GenBank/DDBJ databases">
        <title>Genomic Encyclopedia of Type Strains, Phase IV (KMG-IV): sequencing the most valuable type-strain genomes for metagenomic binning, comparative biology and taxonomic classification.</title>
        <authorList>
            <person name="Goeker M."/>
        </authorList>
    </citation>
    <scope>NUCLEOTIDE SEQUENCE [LARGE SCALE GENOMIC DNA]</scope>
    <source>
        <strain evidence="1 2">SS015</strain>
    </source>
</reference>
<keyword evidence="2" id="KW-1185">Reference proteome</keyword>
<dbReference type="AlphaFoldDB" id="A0A5D3WQA6"/>
<organism evidence="1 2">
    <name type="scientific">Geothermobacter ehrlichii</name>
    <dbReference type="NCBI Taxonomy" id="213224"/>
    <lineage>
        <taxon>Bacteria</taxon>
        <taxon>Pseudomonadati</taxon>
        <taxon>Thermodesulfobacteriota</taxon>
        <taxon>Desulfuromonadia</taxon>
        <taxon>Desulfuromonadales</taxon>
        <taxon>Geothermobacteraceae</taxon>
        <taxon>Geothermobacter</taxon>
    </lineage>
</organism>
<dbReference type="RefSeq" id="WP_187426628.1">
    <property type="nucleotide sequence ID" value="NZ_VNIB01000002.1"/>
</dbReference>
<evidence type="ECO:0000313" key="2">
    <source>
        <dbReference type="Proteomes" id="UP000324159"/>
    </source>
</evidence>